<dbReference type="Pfam" id="PF01189">
    <property type="entry name" value="Methyltr_RsmB-F"/>
    <property type="match status" value="1"/>
</dbReference>
<dbReference type="Gene3D" id="3.30.70.1170">
    <property type="entry name" value="Sun protein, domain 3"/>
    <property type="match status" value="1"/>
</dbReference>
<dbReference type="OrthoDB" id="9810297at2"/>
<dbReference type="PANTHER" id="PTHR22807">
    <property type="entry name" value="NOP2 YEAST -RELATED NOL1/NOP2/FMU SUN DOMAIN-CONTAINING"/>
    <property type="match status" value="1"/>
</dbReference>
<dbReference type="InterPro" id="IPR001678">
    <property type="entry name" value="MeTrfase_RsmB-F_NOP2_dom"/>
</dbReference>
<evidence type="ECO:0000256" key="2">
    <source>
        <dbReference type="ARBA" id="ARBA00022679"/>
    </source>
</evidence>
<dbReference type="InterPro" id="IPR023267">
    <property type="entry name" value="RCMT"/>
</dbReference>
<gene>
    <name evidence="7" type="ORF">PPSIR1_40804</name>
</gene>
<dbReference type="PROSITE" id="PS51686">
    <property type="entry name" value="SAM_MT_RSMB_NOP"/>
    <property type="match status" value="1"/>
</dbReference>
<dbReference type="Gene3D" id="3.40.50.150">
    <property type="entry name" value="Vaccinia Virus protein VP39"/>
    <property type="match status" value="1"/>
</dbReference>
<dbReference type="Proteomes" id="UP000005801">
    <property type="component" value="Unassembled WGS sequence"/>
</dbReference>
<feature type="binding site" evidence="5">
    <location>
        <position position="175"/>
    </location>
    <ligand>
        <name>S-adenosyl-L-methionine</name>
        <dbReference type="ChEBI" id="CHEBI:59789"/>
    </ligand>
</feature>
<dbReference type="STRING" id="391625.PPSIR1_40804"/>
<dbReference type="SUPFAM" id="SSF53335">
    <property type="entry name" value="S-adenosyl-L-methionine-dependent methyltransferases"/>
    <property type="match status" value="1"/>
</dbReference>
<keyword evidence="3 5" id="KW-0949">S-adenosyl-L-methionine</keyword>
<dbReference type="InterPro" id="IPR049560">
    <property type="entry name" value="MeTrfase_RsmB-F_NOP2_cat"/>
</dbReference>
<organism evidence="7 8">
    <name type="scientific">Plesiocystis pacifica SIR-1</name>
    <dbReference type="NCBI Taxonomy" id="391625"/>
    <lineage>
        <taxon>Bacteria</taxon>
        <taxon>Pseudomonadati</taxon>
        <taxon>Myxococcota</taxon>
        <taxon>Polyangia</taxon>
        <taxon>Nannocystales</taxon>
        <taxon>Nannocystaceae</taxon>
        <taxon>Plesiocystis</taxon>
    </lineage>
</organism>
<dbReference type="PANTHER" id="PTHR22807:SF74">
    <property type="entry name" value="TRNA (CYTOSINE(48)-C(5))-METHYLTRANSFERASE"/>
    <property type="match status" value="1"/>
</dbReference>
<feature type="binding site" evidence="5">
    <location>
        <position position="158"/>
    </location>
    <ligand>
        <name>S-adenosyl-L-methionine</name>
        <dbReference type="ChEBI" id="CHEBI:59789"/>
    </ligand>
</feature>
<keyword evidence="4 5" id="KW-0694">RNA-binding</keyword>
<dbReference type="CDD" id="cd02440">
    <property type="entry name" value="AdoMet_MTases"/>
    <property type="match status" value="1"/>
</dbReference>
<keyword evidence="8" id="KW-1185">Reference proteome</keyword>
<feature type="binding site" evidence="5">
    <location>
        <position position="131"/>
    </location>
    <ligand>
        <name>S-adenosyl-L-methionine</name>
        <dbReference type="ChEBI" id="CHEBI:59789"/>
    </ligand>
</feature>
<evidence type="ECO:0000256" key="3">
    <source>
        <dbReference type="ARBA" id="ARBA00022691"/>
    </source>
</evidence>
<dbReference type="PRINTS" id="PR02008">
    <property type="entry name" value="RCMTFAMILY"/>
</dbReference>
<comment type="similarity">
    <text evidence="5">Belongs to the class I-like SAM-binding methyltransferase superfamily. RsmB/NOP family.</text>
</comment>
<feature type="active site" description="Nucleophile" evidence="5">
    <location>
        <position position="226"/>
    </location>
</feature>
<proteinExistence type="inferred from homology"/>
<dbReference type="GO" id="GO:0030488">
    <property type="term" value="P:tRNA methylation"/>
    <property type="evidence" value="ECO:0007669"/>
    <property type="project" value="TreeGrafter"/>
</dbReference>
<dbReference type="GO" id="GO:0003723">
    <property type="term" value="F:RNA binding"/>
    <property type="evidence" value="ECO:0007669"/>
    <property type="project" value="UniProtKB-UniRule"/>
</dbReference>
<accession>A6GHD8</accession>
<keyword evidence="1 5" id="KW-0489">Methyltransferase</keyword>
<dbReference type="AlphaFoldDB" id="A6GHD8"/>
<evidence type="ECO:0000313" key="8">
    <source>
        <dbReference type="Proteomes" id="UP000005801"/>
    </source>
</evidence>
<name>A6GHD8_9BACT</name>
<keyword evidence="2 5" id="KW-0808">Transferase</keyword>
<evidence type="ECO:0000256" key="4">
    <source>
        <dbReference type="ARBA" id="ARBA00022884"/>
    </source>
</evidence>
<evidence type="ECO:0000256" key="1">
    <source>
        <dbReference type="ARBA" id="ARBA00022603"/>
    </source>
</evidence>
<dbReference type="RefSeq" id="WP_006976125.1">
    <property type="nucleotide sequence ID" value="NZ_ABCS01000118.1"/>
</dbReference>
<evidence type="ECO:0000256" key="5">
    <source>
        <dbReference type="PROSITE-ProRule" id="PRU01023"/>
    </source>
</evidence>
<dbReference type="eggNOG" id="COG0144">
    <property type="taxonomic scope" value="Bacteria"/>
</dbReference>
<reference evidence="7 8" key="1">
    <citation type="submission" date="2007-06" db="EMBL/GenBank/DDBJ databases">
        <authorList>
            <person name="Shimkets L."/>
            <person name="Ferriera S."/>
            <person name="Johnson J."/>
            <person name="Kravitz S."/>
            <person name="Beeson K."/>
            <person name="Sutton G."/>
            <person name="Rogers Y.-H."/>
            <person name="Friedman R."/>
            <person name="Frazier M."/>
            <person name="Venter J.C."/>
        </authorList>
    </citation>
    <scope>NUCLEOTIDE SEQUENCE [LARGE SCALE GENOMIC DNA]</scope>
    <source>
        <strain evidence="7 8">SIR-1</strain>
    </source>
</reference>
<feature type="domain" description="SAM-dependent MTase RsmB/NOP-type" evidence="6">
    <location>
        <begin position="1"/>
        <end position="299"/>
    </location>
</feature>
<evidence type="ECO:0000313" key="7">
    <source>
        <dbReference type="EMBL" id="EDM74702.1"/>
    </source>
</evidence>
<evidence type="ECO:0000259" key="6">
    <source>
        <dbReference type="PROSITE" id="PS51686"/>
    </source>
</evidence>
<feature type="binding site" evidence="5">
    <location>
        <begin position="107"/>
        <end position="113"/>
    </location>
    <ligand>
        <name>S-adenosyl-L-methionine</name>
        <dbReference type="ChEBI" id="CHEBI:59789"/>
    </ligand>
</feature>
<dbReference type="InterPro" id="IPR029063">
    <property type="entry name" value="SAM-dependent_MTases_sf"/>
</dbReference>
<comment type="caution">
    <text evidence="7">The sequence shown here is derived from an EMBL/GenBank/DDBJ whole genome shotgun (WGS) entry which is preliminary data.</text>
</comment>
<dbReference type="GO" id="GO:0016428">
    <property type="term" value="F:tRNA (cytidine-5-)-methyltransferase activity"/>
    <property type="evidence" value="ECO:0007669"/>
    <property type="project" value="TreeGrafter"/>
</dbReference>
<protein>
    <submittedName>
        <fullName evidence="7">Fmu (Sun) domain protein</fullName>
    </submittedName>
</protein>
<sequence length="467" mass="50710">MHDPEIFARYRGIIDDWEAFAATILRPLPTTVWANPLRGDAATLEAALGDRIRPLSWGAGGYRVAEGVSAGHHWAYLAGLLHIQEEVSMLPAQLLGVQPGERVLDLCAAPGNKSAQLAAALANAGRVIANDRSMGRMRACRQVLERLGLVNVATTVLDARQYPHAGAPYDRVLVDAPCSGEGTCRKLRRWRVDEAGSRRMAAVQLDILREAVKLCRPGGRVVYSTCTFAPEENECVVDALLRGGAPVRSLPARVPGFRGEPGLRAWAGRELDPQLEHALRIWPHHNDSGGFFIAVLERLEDGEVAAEEPRRGPVLDTSEAPRWLGELEGRWGIDAAPFEGWSIFRGGAKSVYLCAGREDLPEGLPRDALGMRLLHTTGARPQPTTAAAMLLGASAQANVVDLEPEQARTFLGREHQSLGEAQTQGCTTGYVIVRYRGFGLGVGLFRAGTGQLESFYPKGWAREVEVD</sequence>
<dbReference type="EMBL" id="ABCS01000118">
    <property type="protein sequence ID" value="EDM74702.1"/>
    <property type="molecule type" value="Genomic_DNA"/>
</dbReference>